<dbReference type="InterPro" id="IPR036412">
    <property type="entry name" value="HAD-like_sf"/>
</dbReference>
<dbReference type="NCBIfam" id="TIGR01664">
    <property type="entry name" value="DNA-3'-Pase"/>
    <property type="match status" value="1"/>
</dbReference>
<sequence length="264" mass="30059">MTQRTPFSSLLALDRVVKRGSRLPFIHCPIAPFSPPALPFLMPGFPAAGVFCRDGPPSLLHFHNHDVFAADDAAASLPSPPASSSSLARRRKRVALSLYDLDCTLIRPKSGYKFPRGADDWMWWHRDVPKRLRADVAAGRHVIVLTNQNVHGRMLRDWKDKIRMIAHEIDDVPIRVFAALDRDKYRKPNIGMLEYLLRMYAERGWEVDLKQSFFVGDAAGRAGDHSSDDRNMAHNANLHFRTPEYHFSQPFPRPKTSDEVISPR</sequence>
<dbReference type="Gene3D" id="3.40.50.1000">
    <property type="entry name" value="HAD superfamily/HAD-like"/>
    <property type="match status" value="1"/>
</dbReference>
<dbReference type="Pfam" id="PF08645">
    <property type="entry name" value="PNK3P"/>
    <property type="match status" value="1"/>
</dbReference>
<evidence type="ECO:0000313" key="3">
    <source>
        <dbReference type="Proteomes" id="UP000053611"/>
    </source>
</evidence>
<dbReference type="PANTHER" id="PTHR12083">
    <property type="entry name" value="BIFUNCTIONAL POLYNUCLEOTIDE PHOSPHATASE/KINASE"/>
    <property type="match status" value="1"/>
</dbReference>
<dbReference type="InterPro" id="IPR006549">
    <property type="entry name" value="HAD-SF_hydro_IIIA"/>
</dbReference>
<name>A0A0J1AV45_9TREE</name>
<evidence type="ECO:0000256" key="1">
    <source>
        <dbReference type="SAM" id="MobiDB-lite"/>
    </source>
</evidence>
<keyword evidence="3" id="KW-1185">Reference proteome</keyword>
<accession>A0A0J1AV45</accession>
<dbReference type="Proteomes" id="UP000053611">
    <property type="component" value="Unassembled WGS sequence"/>
</dbReference>
<dbReference type="GO" id="GO:0003690">
    <property type="term" value="F:double-stranded DNA binding"/>
    <property type="evidence" value="ECO:0007669"/>
    <property type="project" value="TreeGrafter"/>
</dbReference>
<dbReference type="GeneID" id="28985001"/>
<reference evidence="2 3" key="1">
    <citation type="submission" date="2015-03" db="EMBL/GenBank/DDBJ databases">
        <title>Genomics and transcriptomics of the oil-accumulating basidiomycete yeast T. oleaginosus allow insights into substrate utilization and the diverse evolutionary trajectories of mating systems in fungi.</title>
        <authorList>
            <consortium name="DOE Joint Genome Institute"/>
            <person name="Kourist R."/>
            <person name="Kracht O."/>
            <person name="Bracharz F."/>
            <person name="Lipzen A."/>
            <person name="Nolan M."/>
            <person name="Ohm R."/>
            <person name="Grigoriev I."/>
            <person name="Sun S."/>
            <person name="Heitman J."/>
            <person name="Bruck T."/>
            <person name="Nowrousian M."/>
        </authorList>
    </citation>
    <scope>NUCLEOTIDE SEQUENCE [LARGE SCALE GENOMIC DNA]</scope>
    <source>
        <strain evidence="2 3">IBC0246</strain>
    </source>
</reference>
<dbReference type="AlphaFoldDB" id="A0A0J1AV45"/>
<dbReference type="GO" id="GO:0046403">
    <property type="term" value="F:polynucleotide 3'-phosphatase activity"/>
    <property type="evidence" value="ECO:0007669"/>
    <property type="project" value="TreeGrafter"/>
</dbReference>
<dbReference type="STRING" id="879819.A0A0J1AV45"/>
<dbReference type="GO" id="GO:0006281">
    <property type="term" value="P:DNA repair"/>
    <property type="evidence" value="ECO:0007669"/>
    <property type="project" value="TreeGrafter"/>
</dbReference>
<dbReference type="OrthoDB" id="19045at2759"/>
<dbReference type="EMBL" id="KQ087268">
    <property type="protein sequence ID" value="KLT39169.1"/>
    <property type="molecule type" value="Genomic_DNA"/>
</dbReference>
<proteinExistence type="predicted"/>
<dbReference type="InterPro" id="IPR023214">
    <property type="entry name" value="HAD_sf"/>
</dbReference>
<dbReference type="InterPro" id="IPR013954">
    <property type="entry name" value="PNK3P"/>
</dbReference>
<protein>
    <submittedName>
        <fullName evidence="2">PNK3P-domain-containing protein</fullName>
    </submittedName>
</protein>
<dbReference type="NCBIfam" id="TIGR01662">
    <property type="entry name" value="HAD-SF-IIIA"/>
    <property type="match status" value="1"/>
</dbReference>
<organism evidence="2 3">
    <name type="scientific">Cutaneotrichosporon oleaginosum</name>
    <dbReference type="NCBI Taxonomy" id="879819"/>
    <lineage>
        <taxon>Eukaryota</taxon>
        <taxon>Fungi</taxon>
        <taxon>Dikarya</taxon>
        <taxon>Basidiomycota</taxon>
        <taxon>Agaricomycotina</taxon>
        <taxon>Tremellomycetes</taxon>
        <taxon>Trichosporonales</taxon>
        <taxon>Trichosporonaceae</taxon>
        <taxon>Cutaneotrichosporon</taxon>
    </lineage>
</organism>
<dbReference type="GO" id="GO:0046404">
    <property type="term" value="F:ATP-dependent polydeoxyribonucleotide 5'-hydroxyl-kinase activity"/>
    <property type="evidence" value="ECO:0007669"/>
    <property type="project" value="TreeGrafter"/>
</dbReference>
<gene>
    <name evidence="2" type="ORF">CC85DRAFT_288829</name>
</gene>
<evidence type="ECO:0000313" key="2">
    <source>
        <dbReference type="EMBL" id="KLT39169.1"/>
    </source>
</evidence>
<dbReference type="InterPro" id="IPR006551">
    <property type="entry name" value="Polynucleotide_phosphatase"/>
</dbReference>
<dbReference type="RefSeq" id="XP_018275660.1">
    <property type="nucleotide sequence ID" value="XM_018424398.1"/>
</dbReference>
<feature type="region of interest" description="Disordered" evidence="1">
    <location>
        <begin position="245"/>
        <end position="264"/>
    </location>
</feature>
<dbReference type="PANTHER" id="PTHR12083:SF9">
    <property type="entry name" value="BIFUNCTIONAL POLYNUCLEOTIDE PHOSPHATASE_KINASE"/>
    <property type="match status" value="1"/>
</dbReference>
<dbReference type="SUPFAM" id="SSF56784">
    <property type="entry name" value="HAD-like"/>
    <property type="match status" value="1"/>
</dbReference>